<reference evidence="2" key="1">
    <citation type="submission" date="2023-01" db="EMBL/GenBank/DDBJ databases">
        <title>Human gut microbiome strain richness.</title>
        <authorList>
            <person name="Chen-Liaw A."/>
        </authorList>
    </citation>
    <scope>NUCLEOTIDE SEQUENCE</scope>
    <source>
        <strain evidence="2">D59st1_B8_D59t2_181005</strain>
    </source>
</reference>
<dbReference type="AlphaFoldDB" id="A0AAW6DWB9"/>
<dbReference type="GO" id="GO:0050135">
    <property type="term" value="F:NADP+ nucleosidase activity"/>
    <property type="evidence" value="ECO:0007669"/>
    <property type="project" value="InterPro"/>
</dbReference>
<comment type="caution">
    <text evidence="2">The sequence shown here is derived from an EMBL/GenBank/DDBJ whole genome shotgun (WGS) entry which is preliminary data.</text>
</comment>
<dbReference type="InterPro" id="IPR019302">
    <property type="entry name" value="CAP12/PCTIR_TIR_dom"/>
</dbReference>
<proteinExistence type="predicted"/>
<sequence length="216" mass="24359">MTYEEVIEKIRSTTKVSVVSVKDIQHGKSITLSNGSIINCFNTGKHNVQGRNTDETKAILGETAKLGNRKIFVVYGHDDIARTQLEALLRRWDLEPIILDQQASGGQTIIEKLEEYSQEVGYAIVLATPDDEGKSKSEDSYKSRVRQNVVLELGMFLAKLGREKVAILLKEDIEFEKPSDIHGLIYIPFDKKVDEVAINLIRELSKQGYNIDPLRI</sequence>
<evidence type="ECO:0000259" key="1">
    <source>
        <dbReference type="Pfam" id="PF10137"/>
    </source>
</evidence>
<feature type="domain" description="CD-NTase-associated protein 12/Pycsar effector protein TIR" evidence="1">
    <location>
        <begin position="70"/>
        <end position="191"/>
    </location>
</feature>
<gene>
    <name evidence="2" type="ORF">PNV70_00705</name>
</gene>
<dbReference type="PIRSF" id="PIRSF032620">
    <property type="entry name" value="UCP032620"/>
    <property type="match status" value="1"/>
</dbReference>
<accession>A0AAW6DWB9</accession>
<dbReference type="Pfam" id="PF10137">
    <property type="entry name" value="CAP12-PCTIR_TIR"/>
    <property type="match status" value="1"/>
</dbReference>
<evidence type="ECO:0000313" key="3">
    <source>
        <dbReference type="Proteomes" id="UP001211421"/>
    </source>
</evidence>
<evidence type="ECO:0000313" key="2">
    <source>
        <dbReference type="EMBL" id="MDB8740582.1"/>
    </source>
</evidence>
<dbReference type="Proteomes" id="UP001211421">
    <property type="component" value="Unassembled WGS sequence"/>
</dbReference>
<protein>
    <submittedName>
        <fullName evidence="2">Nucleotide-binding protein</fullName>
    </submittedName>
</protein>
<dbReference type="EMBL" id="JAQMLS010000001">
    <property type="protein sequence ID" value="MDB8740582.1"/>
    <property type="molecule type" value="Genomic_DNA"/>
</dbReference>
<dbReference type="InterPro" id="IPR014571">
    <property type="entry name" value="UCP032620"/>
</dbReference>
<organism evidence="2 3">
    <name type="scientific">Ruminococcus bicirculans</name>
    <name type="common">ex Wegman et al. 2014</name>
    <dbReference type="NCBI Taxonomy" id="1160721"/>
    <lineage>
        <taxon>Bacteria</taxon>
        <taxon>Bacillati</taxon>
        <taxon>Bacillota</taxon>
        <taxon>Clostridia</taxon>
        <taxon>Eubacteriales</taxon>
        <taxon>Oscillospiraceae</taxon>
        <taxon>Ruminococcus</taxon>
    </lineage>
</organism>
<name>A0AAW6DWB9_9FIRM</name>
<dbReference type="RefSeq" id="WP_117877055.1">
    <property type="nucleotide sequence ID" value="NZ_JADMNX010000001.1"/>
</dbReference>